<dbReference type="AlphaFoldDB" id="A0A5R8M5E7"/>
<gene>
    <name evidence="1" type="ORF">FEI13_18730</name>
</gene>
<dbReference type="RefSeq" id="WP_138183003.1">
    <property type="nucleotide sequence ID" value="NZ_VBUI01000062.1"/>
</dbReference>
<dbReference type="OrthoDB" id="7061163at2"/>
<evidence type="ECO:0000313" key="2">
    <source>
        <dbReference type="Proteomes" id="UP000306973"/>
    </source>
</evidence>
<accession>A0A5R8M5E7</accession>
<organism evidence="1 2">
    <name type="scientific">Halomonas urmiana</name>
    <dbReference type="NCBI Taxonomy" id="490901"/>
    <lineage>
        <taxon>Bacteria</taxon>
        <taxon>Pseudomonadati</taxon>
        <taxon>Pseudomonadota</taxon>
        <taxon>Gammaproteobacteria</taxon>
        <taxon>Oceanospirillales</taxon>
        <taxon>Halomonadaceae</taxon>
        <taxon>Halomonas</taxon>
    </lineage>
</organism>
<name>A0A5R8M5E7_9GAMM</name>
<dbReference type="EMBL" id="VBUI01000062">
    <property type="protein sequence ID" value="TLF44763.1"/>
    <property type="molecule type" value="Genomic_DNA"/>
</dbReference>
<evidence type="ECO:0000313" key="1">
    <source>
        <dbReference type="EMBL" id="TLF44763.1"/>
    </source>
</evidence>
<proteinExistence type="predicted"/>
<sequence>MSEDSRLEQWVKASISTAKFDAFMMPNIQSLGRLDVNLILEDRRLIKNFDKNRNDLEANVALTDHVTTSYLWVLGAYEAVRTMTQRTNENKELVSESMRQEFVRVKKAFNRVRVPLAKMEPAGAHKATDSHIAYPGFNFESGVAWRVSEDTIITRRDLSDQLLDLLEQQRSEQIRRSNDT</sequence>
<reference evidence="1 2" key="1">
    <citation type="journal article" date="2007" name="Int. J. Syst. Evol. Microbiol.">
        <title>Halomonas saccharevitans sp. nov., Halomonas arcis sp. nov. and Halomonas subterranea sp. nov., halophilic bacteria isolated from hypersaline environments of China.</title>
        <authorList>
            <person name="Xu X.W."/>
            <person name="Wu Y.H."/>
            <person name="Zhou Z."/>
            <person name="Wang C.S."/>
            <person name="Zhou Y.G."/>
            <person name="Zhang H.B."/>
            <person name="Wang Y."/>
            <person name="Wu M."/>
        </authorList>
    </citation>
    <scope>NUCLEOTIDE SEQUENCE [LARGE SCALE GENOMIC DNA]</scope>
    <source>
        <strain evidence="1 2">TBZ3</strain>
    </source>
</reference>
<dbReference type="Proteomes" id="UP000306973">
    <property type="component" value="Unassembled WGS sequence"/>
</dbReference>
<protein>
    <submittedName>
        <fullName evidence="1">Uncharacterized protein</fullName>
    </submittedName>
</protein>
<keyword evidence="2" id="KW-1185">Reference proteome</keyword>
<comment type="caution">
    <text evidence="1">The sequence shown here is derived from an EMBL/GenBank/DDBJ whole genome shotgun (WGS) entry which is preliminary data.</text>
</comment>